<dbReference type="GO" id="GO:0005886">
    <property type="term" value="C:plasma membrane"/>
    <property type="evidence" value="ECO:0007669"/>
    <property type="project" value="UniProtKB-SubCell"/>
</dbReference>
<reference evidence="15 16" key="1">
    <citation type="submission" date="2018-05" db="EMBL/GenBank/DDBJ databases">
        <authorList>
            <person name="Datahose"/>
        </authorList>
    </citation>
    <scope>NUCLEOTIDE SEQUENCE</scope>
</reference>
<evidence type="ECO:0000256" key="4">
    <source>
        <dbReference type="ARBA" id="ARBA00022729"/>
    </source>
</evidence>
<evidence type="ECO:0000256" key="11">
    <source>
        <dbReference type="ARBA" id="ARBA00038492"/>
    </source>
</evidence>
<dbReference type="Gene3D" id="2.10.50.30">
    <property type="entry name" value="GPCR, family 3, nine cysteines domain"/>
    <property type="match status" value="1"/>
</dbReference>
<evidence type="ECO:0000313" key="16">
    <source>
        <dbReference type="Proteomes" id="UP000265100"/>
    </source>
</evidence>
<reference evidence="15" key="3">
    <citation type="submission" date="2025-08" db="UniProtKB">
        <authorList>
            <consortium name="Ensembl"/>
        </authorList>
    </citation>
    <scope>IDENTIFICATION</scope>
</reference>
<feature type="transmembrane region" description="Helical" evidence="12">
    <location>
        <begin position="598"/>
        <end position="617"/>
    </location>
</feature>
<evidence type="ECO:0000256" key="3">
    <source>
        <dbReference type="ARBA" id="ARBA00022692"/>
    </source>
</evidence>
<evidence type="ECO:0000313" key="15">
    <source>
        <dbReference type="Ensembl" id="ENSACLP00000042883.1"/>
    </source>
</evidence>
<dbReference type="PRINTS" id="PR00592">
    <property type="entry name" value="CASENSINGR"/>
</dbReference>
<dbReference type="FunFam" id="2.10.50.30:FF:000004">
    <property type="entry name" value="Taste receptor type 1 member 3-like protein"/>
    <property type="match status" value="1"/>
</dbReference>
<keyword evidence="16" id="KW-1185">Reference proteome</keyword>
<keyword evidence="6" id="KW-0297">G-protein coupled receptor</keyword>
<evidence type="ECO:0000256" key="8">
    <source>
        <dbReference type="ARBA" id="ARBA00023170"/>
    </source>
</evidence>
<feature type="transmembrane region" description="Helical" evidence="12">
    <location>
        <begin position="674"/>
        <end position="693"/>
    </location>
</feature>
<feature type="chain" id="PRO_5044310645" description="G-protein coupled receptors family 3 profile domain-containing protein" evidence="13">
    <location>
        <begin position="21"/>
        <end position="833"/>
    </location>
</feature>
<evidence type="ECO:0000256" key="2">
    <source>
        <dbReference type="ARBA" id="ARBA00022475"/>
    </source>
</evidence>
<dbReference type="Ensembl" id="ENSACLT00000051037.1">
    <property type="protein sequence ID" value="ENSACLP00000042883.1"/>
    <property type="gene ID" value="ENSACLG00000023037.2"/>
</dbReference>
<dbReference type="GO" id="GO:0004930">
    <property type="term" value="F:G protein-coupled receptor activity"/>
    <property type="evidence" value="ECO:0007669"/>
    <property type="project" value="UniProtKB-KW"/>
</dbReference>
<dbReference type="InterPro" id="IPR038550">
    <property type="entry name" value="GPCR_3_9-Cys_sf"/>
</dbReference>
<dbReference type="InterPro" id="IPR028082">
    <property type="entry name" value="Peripla_BP_I"/>
</dbReference>
<feature type="transmembrane region" description="Helical" evidence="12">
    <location>
        <begin position="429"/>
        <end position="447"/>
    </location>
</feature>
<dbReference type="PROSITE" id="PS50259">
    <property type="entry name" value="G_PROTEIN_RECEP_F3_4"/>
    <property type="match status" value="1"/>
</dbReference>
<comment type="subcellular location">
    <subcellularLocation>
        <location evidence="1">Cell membrane</location>
        <topology evidence="1">Multi-pass membrane protein</topology>
    </subcellularLocation>
</comment>
<dbReference type="PANTHER" id="PTHR24061">
    <property type="entry name" value="CALCIUM-SENSING RECEPTOR-RELATED"/>
    <property type="match status" value="1"/>
</dbReference>
<feature type="domain" description="G-protein coupled receptors family 3 profile" evidence="14">
    <location>
        <begin position="560"/>
        <end position="818"/>
    </location>
</feature>
<organism evidence="15 16">
    <name type="scientific">Astatotilapia calliptera</name>
    <name type="common">Eastern happy</name>
    <name type="synonym">Chromis callipterus</name>
    <dbReference type="NCBI Taxonomy" id="8154"/>
    <lineage>
        <taxon>Eukaryota</taxon>
        <taxon>Metazoa</taxon>
        <taxon>Chordata</taxon>
        <taxon>Craniata</taxon>
        <taxon>Vertebrata</taxon>
        <taxon>Euteleostomi</taxon>
        <taxon>Actinopterygii</taxon>
        <taxon>Neopterygii</taxon>
        <taxon>Teleostei</taxon>
        <taxon>Neoteleostei</taxon>
        <taxon>Acanthomorphata</taxon>
        <taxon>Ovalentaria</taxon>
        <taxon>Cichlomorphae</taxon>
        <taxon>Cichliformes</taxon>
        <taxon>Cichlidae</taxon>
        <taxon>African cichlids</taxon>
        <taxon>Pseudocrenilabrinae</taxon>
        <taxon>Haplochromini</taxon>
        <taxon>Astatotilapia</taxon>
    </lineage>
</organism>
<sequence length="833" mass="94121">MKHFLESFCLLGAFLHVCTQHTVPASEFQLEGDYLIGGLFHIHDDTGSVYHERPEALDCTTFLWLILFQMIRFSVEQVNNSTNLLPNVSLGYDIFDHCSDTQNFPGVLKLISANGSIQPWSDKQSVLSKVIAVVGPFTSTQSLTVAPLLMVNLVPMVNYATSTSVFSNKAKYPSFLRTLPSNLNMIDVIVRILQKFNWRWVAFLNSDDDYGNDGLNLFTQRIKDTEICLPYSKGLSDSTNYTQTFKQMEAKQINVIIVFALENNVEPLIESAMLLNVTNKVWIAGDAWALNKKLPKMKGIKNIGTVLGVAEPVVTIPGFSDFLHSSKAQLHCKYAEQDTFCNQKCNCSCMNPEDIFAADPSYSFAIYSAIYAIAHALHNTLRCGADKCDSNITVYPYILNIIYEKCLFVCLSQDDLTAPTKVKTHYQRSFVFILFFSGVFWHLLLYIKHLFCVGFSPQSVATLQKCLFFFFFYLFYVLNMCLVQVPTSLCSPECPAGYIKKRNGIYECCFDCEICANGTYVNITESPYTCLKCKDIEWSEEGSTSCNLRAVEYISATDIVATLVFVAACAFVGMTLAMSVLFSVNYNTPVVRSAGGPMCFLILGCLSLSNLSVFFHFGKPTVPLCTLRYLPFLLFYTICLACFVVRSFQIVCIFKIAAKIPKLHSWWVKYNGQWLVIVVAFVIQAIFLVIGYSCKPPSPYNETSWYPDKIILSCDISLQASTASVILLLSICTLCFIFSYMGKNLPKNYNEAKAITFCLLLLILTWIIFATECMLYRGKYIQLLSALAVLSSLYSFLFWYFLPKCFIILFQPHKNTQQYFQGLIQNYTKTISQ</sequence>
<feature type="transmembrane region" description="Helical" evidence="12">
    <location>
        <begin position="781"/>
        <end position="802"/>
    </location>
</feature>
<evidence type="ECO:0000256" key="5">
    <source>
        <dbReference type="ARBA" id="ARBA00022989"/>
    </source>
</evidence>
<dbReference type="Pfam" id="PF00003">
    <property type="entry name" value="7tm_3"/>
    <property type="match status" value="1"/>
</dbReference>
<dbReference type="PRINTS" id="PR00248">
    <property type="entry name" value="GPCRMGR"/>
</dbReference>
<dbReference type="PANTHER" id="PTHR24061:SF441">
    <property type="entry name" value="TASTE RECEPTOR TYPE 1 MEMBER 2B-RELATED"/>
    <property type="match status" value="1"/>
</dbReference>
<dbReference type="GeneTree" id="ENSGT00940000161264"/>
<proteinExistence type="inferred from homology"/>
<reference evidence="16" key="2">
    <citation type="submission" date="2023-03" db="EMBL/GenBank/DDBJ databases">
        <authorList>
            <consortium name="Wellcome Sanger Institute Data Sharing"/>
        </authorList>
    </citation>
    <scope>NUCLEOTIDE SEQUENCE [LARGE SCALE GENOMIC DNA]</scope>
</reference>
<dbReference type="Pfam" id="PF07562">
    <property type="entry name" value="NCD3G"/>
    <property type="match status" value="1"/>
</dbReference>
<comment type="similarity">
    <text evidence="11">Belongs to the G-protein coupled receptor 3 family. TAS1R subfamily.</text>
</comment>
<dbReference type="CDD" id="cd15287">
    <property type="entry name" value="7tmC_TAS1R2a-like"/>
    <property type="match status" value="1"/>
</dbReference>
<evidence type="ECO:0000256" key="7">
    <source>
        <dbReference type="ARBA" id="ARBA00023136"/>
    </source>
</evidence>
<dbReference type="GO" id="GO:0050909">
    <property type="term" value="P:sensory perception of taste"/>
    <property type="evidence" value="ECO:0007669"/>
    <property type="project" value="UniProtKB-ARBA"/>
</dbReference>
<evidence type="ECO:0000256" key="9">
    <source>
        <dbReference type="ARBA" id="ARBA00023180"/>
    </source>
</evidence>
<dbReference type="InterPro" id="IPR001828">
    <property type="entry name" value="ANF_lig-bd_rcpt"/>
</dbReference>
<keyword evidence="4 13" id="KW-0732">Signal</keyword>
<dbReference type="FunFam" id="3.40.50.2300:FF:000016">
    <property type="entry name" value="Taste 1 receptor member 2"/>
    <property type="match status" value="1"/>
</dbReference>
<dbReference type="InterPro" id="IPR000068">
    <property type="entry name" value="GPCR_3_Ca_sens_rcpt-rel"/>
</dbReference>
<evidence type="ECO:0000256" key="1">
    <source>
        <dbReference type="ARBA" id="ARBA00004651"/>
    </source>
</evidence>
<reference evidence="15" key="4">
    <citation type="submission" date="2025-09" db="UniProtKB">
        <authorList>
            <consortium name="Ensembl"/>
        </authorList>
    </citation>
    <scope>IDENTIFICATION</scope>
</reference>
<dbReference type="InterPro" id="IPR011500">
    <property type="entry name" value="GPCR_3_9-Cys_dom"/>
</dbReference>
<keyword evidence="2" id="KW-1003">Cell membrane</keyword>
<evidence type="ECO:0000256" key="6">
    <source>
        <dbReference type="ARBA" id="ARBA00023040"/>
    </source>
</evidence>
<feature type="signal peptide" evidence="13">
    <location>
        <begin position="1"/>
        <end position="20"/>
    </location>
</feature>
<keyword evidence="5 12" id="KW-1133">Transmembrane helix</keyword>
<dbReference type="SUPFAM" id="SSF53822">
    <property type="entry name" value="Periplasmic binding protein-like I"/>
    <property type="match status" value="1"/>
</dbReference>
<feature type="transmembrane region" description="Helical" evidence="12">
    <location>
        <begin position="752"/>
        <end position="769"/>
    </location>
</feature>
<dbReference type="Proteomes" id="UP000265100">
    <property type="component" value="Chromosome 20"/>
</dbReference>
<dbReference type="InterPro" id="IPR000337">
    <property type="entry name" value="GPCR_3"/>
</dbReference>
<keyword evidence="3 12" id="KW-0812">Transmembrane</keyword>
<evidence type="ECO:0000256" key="13">
    <source>
        <dbReference type="SAM" id="SignalP"/>
    </source>
</evidence>
<feature type="transmembrane region" description="Helical" evidence="12">
    <location>
        <begin position="467"/>
        <end position="485"/>
    </location>
</feature>
<keyword evidence="9" id="KW-0325">Glycoprotein</keyword>
<dbReference type="AlphaFoldDB" id="A0AAX7SFH6"/>
<evidence type="ECO:0000256" key="12">
    <source>
        <dbReference type="SAM" id="Phobius"/>
    </source>
</evidence>
<evidence type="ECO:0000259" key="14">
    <source>
        <dbReference type="PROSITE" id="PS50259"/>
    </source>
</evidence>
<dbReference type="Gene3D" id="3.40.50.2300">
    <property type="match status" value="2"/>
</dbReference>
<feature type="transmembrane region" description="Helical" evidence="12">
    <location>
        <begin position="559"/>
        <end position="586"/>
    </location>
</feature>
<name>A0AAX7SFH6_ASTCA</name>
<dbReference type="Pfam" id="PF01094">
    <property type="entry name" value="ANF_receptor"/>
    <property type="match status" value="1"/>
</dbReference>
<feature type="transmembrane region" description="Helical" evidence="12">
    <location>
        <begin position="629"/>
        <end position="654"/>
    </location>
</feature>
<accession>A0AAX7SFH6</accession>
<keyword evidence="7 12" id="KW-0472">Membrane</keyword>
<keyword evidence="8" id="KW-0675">Receptor</keyword>
<feature type="transmembrane region" description="Helical" evidence="12">
    <location>
        <begin position="716"/>
        <end position="740"/>
    </location>
</feature>
<keyword evidence="10" id="KW-0807">Transducer</keyword>
<protein>
    <recommendedName>
        <fullName evidence="14">G-protein coupled receptors family 3 profile domain-containing protein</fullName>
    </recommendedName>
</protein>
<dbReference type="InterPro" id="IPR017978">
    <property type="entry name" value="GPCR_3_C"/>
</dbReference>
<evidence type="ECO:0000256" key="10">
    <source>
        <dbReference type="ARBA" id="ARBA00023224"/>
    </source>
</evidence>